<evidence type="ECO:0000313" key="18">
    <source>
        <dbReference type="EMBL" id="RNI09868.1"/>
    </source>
</evidence>
<feature type="binding site" evidence="14">
    <location>
        <begin position="87"/>
        <end position="97"/>
    </location>
    <ligand>
        <name>ATP</name>
        <dbReference type="ChEBI" id="CHEBI:30616"/>
    </ligand>
</feature>
<evidence type="ECO:0000256" key="4">
    <source>
        <dbReference type="ARBA" id="ARBA00022490"/>
    </source>
</evidence>
<comment type="subcellular location">
    <subcellularLocation>
        <location evidence="1 14">Cytoplasm</location>
    </subcellularLocation>
</comment>
<evidence type="ECO:0000256" key="1">
    <source>
        <dbReference type="ARBA" id="ARBA00004496"/>
    </source>
</evidence>
<dbReference type="InterPro" id="IPR013750">
    <property type="entry name" value="GHMP_kinase_C_dom"/>
</dbReference>
<comment type="pathway">
    <text evidence="13 14">Isoprenoid biosynthesis; isopentenyl diphosphate biosynthesis via mevalonate pathway; isopentenyl diphosphate from (R)-mevalonate: step 1/3.</text>
</comment>
<keyword evidence="9 14" id="KW-0067">ATP-binding</keyword>
<dbReference type="KEGG" id="mhaz:BHR79_05980"/>
<dbReference type="GO" id="GO:0005524">
    <property type="term" value="F:ATP binding"/>
    <property type="evidence" value="ECO:0007669"/>
    <property type="project" value="UniProtKB-UniRule"/>
</dbReference>
<dbReference type="GO" id="GO:0005829">
    <property type="term" value="C:cytosol"/>
    <property type="evidence" value="ECO:0007669"/>
    <property type="project" value="TreeGrafter"/>
</dbReference>
<keyword evidence="12 14" id="KW-0414">Isoprene biosynthesis</keyword>
<keyword evidence="6 14" id="KW-0808">Transferase</keyword>
<dbReference type="OrthoDB" id="19001at2157"/>
<dbReference type="SUPFAM" id="SSF54211">
    <property type="entry name" value="Ribosomal protein S5 domain 2-like"/>
    <property type="match status" value="1"/>
</dbReference>
<sequence>MITCSAPAKVYLFGEHAVVYNESAICCAVNMRTRVNIEYSENIVIKSSLGTTGIDYEIHPYVSAVVEKIRKKSPCRGVSISIESDIPVGSGLGSSAAVVVATICAFNNLLKLGMDKESIASFGHSIEKEIQGAASATDTYVSTMGGTIEVPKRRHLKNPLCNLIIGNTNVFSSTGQLVAKVASLKSIYPEIITPILSTIGKTSLRGEGLLENEDYRALGELMDVNQGLLEAIGVGCDELSRLIHSSRAAGAFGAKITGAGGGGCMLALADNENIDAISREIKNAGGIPIITGVTDSGVRVDFDNE</sequence>
<dbReference type="RefSeq" id="WP_072561513.1">
    <property type="nucleotide sequence ID" value="NZ_CP017921.1"/>
</dbReference>
<dbReference type="InterPro" id="IPR036554">
    <property type="entry name" value="GHMP_kinase_C_sf"/>
</dbReference>
<comment type="cofactor">
    <cofactor evidence="14">
        <name>Mg(2+)</name>
        <dbReference type="ChEBI" id="CHEBI:18420"/>
    </cofactor>
</comment>
<proteinExistence type="inferred from homology"/>
<dbReference type="InterPro" id="IPR020568">
    <property type="entry name" value="Ribosomal_Su5_D2-typ_SF"/>
</dbReference>
<keyword evidence="20" id="KW-1185">Reference proteome</keyword>
<evidence type="ECO:0000313" key="21">
    <source>
        <dbReference type="Proteomes" id="UP000198669"/>
    </source>
</evidence>
<dbReference type="Gene3D" id="3.30.70.890">
    <property type="entry name" value="GHMP kinase, C-terminal domain"/>
    <property type="match status" value="1"/>
</dbReference>
<dbReference type="Proteomes" id="UP000198669">
    <property type="component" value="Unassembled WGS sequence"/>
</dbReference>
<evidence type="ECO:0000256" key="8">
    <source>
        <dbReference type="ARBA" id="ARBA00022777"/>
    </source>
</evidence>
<dbReference type="UniPathway" id="UPA00057">
    <property type="reaction ID" value="UER00098"/>
</dbReference>
<comment type="similarity">
    <text evidence="2 14">Belongs to the GHMP kinase family. Mevalonate kinase subfamily.</text>
</comment>
<evidence type="ECO:0000256" key="11">
    <source>
        <dbReference type="ARBA" id="ARBA00023098"/>
    </source>
</evidence>
<dbReference type="InterPro" id="IPR006204">
    <property type="entry name" value="GHMP_kinase_N_dom"/>
</dbReference>
<evidence type="ECO:0000256" key="9">
    <source>
        <dbReference type="ARBA" id="ARBA00022840"/>
    </source>
</evidence>
<reference evidence="19 21" key="2">
    <citation type="submission" date="2016-10" db="EMBL/GenBank/DDBJ databases">
        <authorList>
            <person name="de Groot N.N."/>
        </authorList>
    </citation>
    <scope>NUCLEOTIDE SEQUENCE [LARGE SCALE GENOMIC DNA]</scope>
    <source>
        <strain evidence="19 21">Z-7982</strain>
    </source>
</reference>
<evidence type="ECO:0000259" key="15">
    <source>
        <dbReference type="Pfam" id="PF00288"/>
    </source>
</evidence>
<evidence type="ECO:0000256" key="10">
    <source>
        <dbReference type="ARBA" id="ARBA00022842"/>
    </source>
</evidence>
<dbReference type="EC" id="2.7.1.36" evidence="3 14"/>
<evidence type="ECO:0000256" key="12">
    <source>
        <dbReference type="ARBA" id="ARBA00023229"/>
    </source>
</evidence>
<name>A0A1L3Q2G8_9EURY</name>
<feature type="active site" description="Proton acceptor" evidence="14">
    <location>
        <position position="138"/>
    </location>
</feature>
<dbReference type="EMBL" id="CP017921">
    <property type="protein sequence ID" value="APH39076.1"/>
    <property type="molecule type" value="Genomic_DNA"/>
</dbReference>
<dbReference type="GO" id="GO:0000287">
    <property type="term" value="F:magnesium ion binding"/>
    <property type="evidence" value="ECO:0007669"/>
    <property type="project" value="UniProtKB-UniRule"/>
</dbReference>
<dbReference type="InterPro" id="IPR014721">
    <property type="entry name" value="Ribsml_uS5_D2-typ_fold_subgr"/>
</dbReference>
<keyword evidence="10 14" id="KW-0460">Magnesium</keyword>
<dbReference type="Pfam" id="PF00288">
    <property type="entry name" value="GHMP_kinases_N"/>
    <property type="match status" value="1"/>
</dbReference>
<dbReference type="EMBL" id="RJJG01000003">
    <property type="protein sequence ID" value="RNI09868.1"/>
    <property type="molecule type" value="Genomic_DNA"/>
</dbReference>
<evidence type="ECO:0000256" key="13">
    <source>
        <dbReference type="ARBA" id="ARBA00029438"/>
    </source>
</evidence>
<keyword evidence="8 14" id="KW-0418">Kinase</keyword>
<dbReference type="STRING" id="2177.BHR79_05980"/>
<reference evidence="17 20" key="1">
    <citation type="submission" date="2016-10" db="EMBL/GenBank/DDBJ databases">
        <title>Methanohalophilus halophilus.</title>
        <authorList>
            <person name="L'haridon S."/>
        </authorList>
    </citation>
    <scope>NUCLEOTIDE SEQUENCE [LARGE SCALE GENOMIC DNA]</scope>
    <source>
        <strain evidence="17 20">Z-7982</strain>
    </source>
</reference>
<keyword evidence="4 14" id="KW-0963">Cytoplasm</keyword>
<evidence type="ECO:0000313" key="20">
    <source>
        <dbReference type="Proteomes" id="UP000186879"/>
    </source>
</evidence>
<dbReference type="PROSITE" id="PS00627">
    <property type="entry name" value="GHMP_KINASES_ATP"/>
    <property type="match status" value="1"/>
</dbReference>
<keyword evidence="5 14" id="KW-0444">Lipid biosynthesis</keyword>
<dbReference type="HAMAP" id="MF_00217">
    <property type="entry name" value="Mevalonate_kinase"/>
    <property type="match status" value="1"/>
</dbReference>
<evidence type="ECO:0000256" key="5">
    <source>
        <dbReference type="ARBA" id="ARBA00022516"/>
    </source>
</evidence>
<dbReference type="InterPro" id="IPR006203">
    <property type="entry name" value="GHMP_knse_ATP-bd_CS"/>
</dbReference>
<dbReference type="Proteomes" id="UP000186879">
    <property type="component" value="Chromosome"/>
</dbReference>
<dbReference type="GO" id="GO:0019287">
    <property type="term" value="P:isopentenyl diphosphate biosynthetic process, mevalonate pathway"/>
    <property type="evidence" value="ECO:0007669"/>
    <property type="project" value="UniProtKB-UniRule"/>
</dbReference>
<dbReference type="Proteomes" id="UP000267921">
    <property type="component" value="Unassembled WGS sequence"/>
</dbReference>
<dbReference type="InterPro" id="IPR006205">
    <property type="entry name" value="Mev_gal_kin"/>
</dbReference>
<comment type="catalytic activity">
    <reaction evidence="14">
        <text>(R)-mevalonate + ATP = (R)-5-phosphomevalonate + ADP + H(+)</text>
        <dbReference type="Rhea" id="RHEA:17065"/>
        <dbReference type="ChEBI" id="CHEBI:15378"/>
        <dbReference type="ChEBI" id="CHEBI:30616"/>
        <dbReference type="ChEBI" id="CHEBI:36464"/>
        <dbReference type="ChEBI" id="CHEBI:58146"/>
        <dbReference type="ChEBI" id="CHEBI:456216"/>
        <dbReference type="EC" id="2.7.1.36"/>
    </reaction>
</comment>
<evidence type="ECO:0000259" key="16">
    <source>
        <dbReference type="Pfam" id="PF08544"/>
    </source>
</evidence>
<organism evidence="17 20">
    <name type="scientific">Methanohalophilus halophilus</name>
    <dbReference type="NCBI Taxonomy" id="2177"/>
    <lineage>
        <taxon>Archaea</taxon>
        <taxon>Methanobacteriati</taxon>
        <taxon>Methanobacteriota</taxon>
        <taxon>Stenosarchaea group</taxon>
        <taxon>Methanomicrobia</taxon>
        <taxon>Methanosarcinales</taxon>
        <taxon>Methanosarcinaceae</taxon>
        <taxon>Methanohalophilus</taxon>
    </lineage>
</organism>
<evidence type="ECO:0000256" key="14">
    <source>
        <dbReference type="HAMAP-Rule" id="MF_00217"/>
    </source>
</evidence>
<dbReference type="PRINTS" id="PR00959">
    <property type="entry name" value="MEVGALKINASE"/>
</dbReference>
<dbReference type="NCBIfam" id="NF003036">
    <property type="entry name" value="PRK03926.1"/>
    <property type="match status" value="1"/>
</dbReference>
<feature type="domain" description="GHMP kinase C-terminal" evidence="16">
    <location>
        <begin position="209"/>
        <end position="285"/>
    </location>
</feature>
<evidence type="ECO:0000313" key="17">
    <source>
        <dbReference type="EMBL" id="APH39076.1"/>
    </source>
</evidence>
<reference evidence="18 22" key="3">
    <citation type="submission" date="2018-10" db="EMBL/GenBank/DDBJ databases">
        <title>Cultivation of a novel Methanohalophilus strain from Kebrit Deep of the Red Sea and a genomic comparison of members of the genus Methanohalophilus.</title>
        <authorList>
            <person name="Guan Y."/>
            <person name="Ngugi D.K."/>
            <person name="Stingl U."/>
        </authorList>
    </citation>
    <scope>NUCLEOTIDE SEQUENCE [LARGE SCALE GENOMIC DNA]</scope>
    <source>
        <strain evidence="18 22">DSM 3094</strain>
    </source>
</reference>
<keyword evidence="11 14" id="KW-0443">Lipid metabolism</keyword>
<evidence type="ECO:0000256" key="3">
    <source>
        <dbReference type="ARBA" id="ARBA00012103"/>
    </source>
</evidence>
<gene>
    <name evidence="14" type="primary">mvk</name>
    <name evidence="17" type="ORF">BHR79_05980</name>
    <name evidence="18" type="ORF">EFE40_04275</name>
    <name evidence="19" type="ORF">SAMN04515625_1906</name>
</gene>
<protein>
    <recommendedName>
        <fullName evidence="3 14">Mevalonate kinase</fullName>
        <shortName evidence="14">MK</shortName>
        <shortName evidence="14">MVK</shortName>
        <ecNumber evidence="3 14">2.7.1.36</ecNumber>
    </recommendedName>
</protein>
<dbReference type="SUPFAM" id="SSF55060">
    <property type="entry name" value="GHMP Kinase, C-terminal domain"/>
    <property type="match status" value="1"/>
</dbReference>
<dbReference type="GeneID" id="30583296"/>
<evidence type="ECO:0000256" key="7">
    <source>
        <dbReference type="ARBA" id="ARBA00022741"/>
    </source>
</evidence>
<dbReference type="PANTHER" id="PTHR43290">
    <property type="entry name" value="MEVALONATE KINASE"/>
    <property type="match status" value="1"/>
</dbReference>
<evidence type="ECO:0000256" key="6">
    <source>
        <dbReference type="ARBA" id="ARBA00022679"/>
    </source>
</evidence>
<feature type="domain" description="GHMP kinase N-terminal" evidence="15">
    <location>
        <begin position="61"/>
        <end position="146"/>
    </location>
</feature>
<dbReference type="NCBIfam" id="TIGR00549">
    <property type="entry name" value="mevalon_kin"/>
    <property type="match status" value="1"/>
</dbReference>
<evidence type="ECO:0000313" key="22">
    <source>
        <dbReference type="Proteomes" id="UP000267921"/>
    </source>
</evidence>
<dbReference type="AlphaFoldDB" id="A0A1L3Q2G8"/>
<accession>A0A1L3Q2G8</accession>
<evidence type="ECO:0000256" key="2">
    <source>
        <dbReference type="ARBA" id="ARBA00006495"/>
    </source>
</evidence>
<comment type="subunit">
    <text evidence="14">Homodimer.</text>
</comment>
<dbReference type="Pfam" id="PF08544">
    <property type="entry name" value="GHMP_kinases_C"/>
    <property type="match status" value="1"/>
</dbReference>
<dbReference type="PANTHER" id="PTHR43290:SF2">
    <property type="entry name" value="MEVALONATE KINASE"/>
    <property type="match status" value="1"/>
</dbReference>
<dbReference type="Gene3D" id="3.30.230.10">
    <property type="match status" value="1"/>
</dbReference>
<dbReference type="EMBL" id="FNMU01000006">
    <property type="protein sequence ID" value="SDW92750.1"/>
    <property type="molecule type" value="Genomic_DNA"/>
</dbReference>
<comment type="function">
    <text evidence="14">Catalyzes the phosphorylation of (R)-mevalonate (MVA) to (R)-mevalonate 5-phosphate (MVAP). Functions in the mevalonate (MVA) pathway leading to isopentenyl diphosphate (IPP), a key precursor for the biosynthesis of isoprenoid compounds such as archaeal membrane lipids.</text>
</comment>
<dbReference type="GO" id="GO:0004496">
    <property type="term" value="F:mevalonate kinase activity"/>
    <property type="evidence" value="ECO:0007669"/>
    <property type="project" value="UniProtKB-UniRule"/>
</dbReference>
<dbReference type="InterPro" id="IPR022937">
    <property type="entry name" value="Mevalonate_kinase_arc"/>
</dbReference>
<keyword evidence="7 14" id="KW-0547">Nucleotide-binding</keyword>
<evidence type="ECO:0000313" key="19">
    <source>
        <dbReference type="EMBL" id="SDW92750.1"/>
    </source>
</evidence>